<dbReference type="PANTHER" id="PTHR43441">
    <property type="entry name" value="RIBOSOMAL-PROTEIN-SERINE ACETYLTRANSFERASE"/>
    <property type="match status" value="1"/>
</dbReference>
<dbReference type="SUPFAM" id="SSF55729">
    <property type="entry name" value="Acyl-CoA N-acyltransferases (Nat)"/>
    <property type="match status" value="1"/>
</dbReference>
<evidence type="ECO:0000313" key="3">
    <source>
        <dbReference type="Proteomes" id="UP000195437"/>
    </source>
</evidence>
<dbReference type="KEGG" id="tum:CBW65_02825"/>
<dbReference type="PROSITE" id="PS51186">
    <property type="entry name" value="GNAT"/>
    <property type="match status" value="1"/>
</dbReference>
<accession>A0A1Y0II25</accession>
<dbReference type="PANTHER" id="PTHR43441:SF3">
    <property type="entry name" value="ACETYLTRANSFERASE"/>
    <property type="match status" value="1"/>
</dbReference>
<organism evidence="2 3">
    <name type="scientific">Tumebacillus avium</name>
    <dbReference type="NCBI Taxonomy" id="1903704"/>
    <lineage>
        <taxon>Bacteria</taxon>
        <taxon>Bacillati</taxon>
        <taxon>Bacillota</taxon>
        <taxon>Bacilli</taxon>
        <taxon>Bacillales</taxon>
        <taxon>Alicyclobacillaceae</taxon>
        <taxon>Tumebacillus</taxon>
    </lineage>
</organism>
<keyword evidence="3" id="KW-1185">Reference proteome</keyword>
<dbReference type="AlphaFoldDB" id="A0A1Y0II25"/>
<gene>
    <name evidence="2" type="ORF">CBW65_02825</name>
</gene>
<sequence>MDIYVPEKFETNRLLIRAPKDADAQPLFDAICESYEHLKPWMPWAQQKPILAETQANIRKARQQFFDREDLRLHLFDKATGELVGCSGLHRLDWKLRKFEIGYWIRASRAGQGLMTEAVAGITEFAVKKLDANRIEIRTHPENVRSIKIAERLGFTLEGVLRKDRFDMQGVLRDTMVFAKVRGVEF</sequence>
<dbReference type="GO" id="GO:0008999">
    <property type="term" value="F:protein-N-terminal-alanine acetyltransferase activity"/>
    <property type="evidence" value="ECO:0007669"/>
    <property type="project" value="TreeGrafter"/>
</dbReference>
<evidence type="ECO:0000313" key="2">
    <source>
        <dbReference type="EMBL" id="ARU60108.1"/>
    </source>
</evidence>
<feature type="domain" description="N-acetyltransferase" evidence="1">
    <location>
        <begin position="14"/>
        <end position="177"/>
    </location>
</feature>
<protein>
    <submittedName>
        <fullName evidence="2">GNAT family N-acetyltransferase</fullName>
    </submittedName>
</protein>
<keyword evidence="2" id="KW-0808">Transferase</keyword>
<name>A0A1Y0II25_9BACL</name>
<dbReference type="GO" id="GO:1990189">
    <property type="term" value="F:protein N-terminal-serine acetyltransferase activity"/>
    <property type="evidence" value="ECO:0007669"/>
    <property type="project" value="TreeGrafter"/>
</dbReference>
<dbReference type="GO" id="GO:0005737">
    <property type="term" value="C:cytoplasm"/>
    <property type="evidence" value="ECO:0007669"/>
    <property type="project" value="TreeGrafter"/>
</dbReference>
<dbReference type="Gene3D" id="3.40.630.30">
    <property type="match status" value="1"/>
</dbReference>
<reference evidence="3" key="1">
    <citation type="submission" date="2017-05" db="EMBL/GenBank/DDBJ databases">
        <authorList>
            <person name="Sung H."/>
        </authorList>
    </citation>
    <scope>NUCLEOTIDE SEQUENCE [LARGE SCALE GENOMIC DNA]</scope>
    <source>
        <strain evidence="3">AR23208</strain>
    </source>
</reference>
<proteinExistence type="predicted"/>
<dbReference type="InterPro" id="IPR051908">
    <property type="entry name" value="Ribosomal_N-acetyltransferase"/>
</dbReference>
<dbReference type="EMBL" id="CP021434">
    <property type="protein sequence ID" value="ARU60108.1"/>
    <property type="molecule type" value="Genomic_DNA"/>
</dbReference>
<evidence type="ECO:0000259" key="1">
    <source>
        <dbReference type="PROSITE" id="PS51186"/>
    </source>
</evidence>
<dbReference type="InterPro" id="IPR000182">
    <property type="entry name" value="GNAT_dom"/>
</dbReference>
<dbReference type="OrthoDB" id="9799321at2"/>
<dbReference type="InterPro" id="IPR016181">
    <property type="entry name" value="Acyl_CoA_acyltransferase"/>
</dbReference>
<dbReference type="RefSeq" id="WP_087455496.1">
    <property type="nucleotide sequence ID" value="NZ_CP021434.1"/>
</dbReference>
<dbReference type="Proteomes" id="UP000195437">
    <property type="component" value="Chromosome"/>
</dbReference>
<dbReference type="Pfam" id="PF13302">
    <property type="entry name" value="Acetyltransf_3"/>
    <property type="match status" value="1"/>
</dbReference>